<dbReference type="PRINTS" id="PR00344">
    <property type="entry name" value="BCTRLSENSOR"/>
</dbReference>
<name>A0A3M7TU25_9BACI</name>
<dbReference type="SMART" id="SM00388">
    <property type="entry name" value="HisKA"/>
    <property type="match status" value="1"/>
</dbReference>
<dbReference type="InterPro" id="IPR004358">
    <property type="entry name" value="Sig_transdc_His_kin-like_C"/>
</dbReference>
<dbReference type="Pfam" id="PF00512">
    <property type="entry name" value="HisKA"/>
    <property type="match status" value="1"/>
</dbReference>
<evidence type="ECO:0000256" key="1">
    <source>
        <dbReference type="ARBA" id="ARBA00000085"/>
    </source>
</evidence>
<dbReference type="EMBL" id="RHIB01000001">
    <property type="protein sequence ID" value="RNA68731.1"/>
    <property type="molecule type" value="Genomic_DNA"/>
</dbReference>
<accession>A0A3M7TU25</accession>
<reference evidence="11 12" key="1">
    <citation type="submission" date="2018-10" db="EMBL/GenBank/DDBJ databases">
        <title>Bacillus Keqinensis sp. nov., a moderately halophilic bacterium isolated from a saline-alkaline lake.</title>
        <authorList>
            <person name="Wang H."/>
        </authorList>
    </citation>
    <scope>NUCLEOTIDE SEQUENCE [LARGE SCALE GENOMIC DNA]</scope>
    <source>
        <strain evidence="11 12">KQ-3</strain>
    </source>
</reference>
<dbReference type="GO" id="GO:0005524">
    <property type="term" value="F:ATP binding"/>
    <property type="evidence" value="ECO:0007669"/>
    <property type="project" value="UniProtKB-KW"/>
</dbReference>
<evidence type="ECO:0000256" key="2">
    <source>
        <dbReference type="ARBA" id="ARBA00004370"/>
    </source>
</evidence>
<keyword evidence="12" id="KW-1185">Reference proteome</keyword>
<dbReference type="Pfam" id="PF02518">
    <property type="entry name" value="HATPase_c"/>
    <property type="match status" value="1"/>
</dbReference>
<dbReference type="InterPro" id="IPR036097">
    <property type="entry name" value="HisK_dim/P_sf"/>
</dbReference>
<dbReference type="Proteomes" id="UP000278746">
    <property type="component" value="Unassembled WGS sequence"/>
</dbReference>
<dbReference type="InterPro" id="IPR003594">
    <property type="entry name" value="HATPase_dom"/>
</dbReference>
<dbReference type="PROSITE" id="PS50109">
    <property type="entry name" value="HIS_KIN"/>
    <property type="match status" value="1"/>
</dbReference>
<dbReference type="RefSeq" id="WP_122896256.1">
    <property type="nucleotide sequence ID" value="NZ_RHIB01000001.1"/>
</dbReference>
<dbReference type="PANTHER" id="PTHR45453:SF1">
    <property type="entry name" value="PHOSPHATE REGULON SENSOR PROTEIN PHOR"/>
    <property type="match status" value="1"/>
</dbReference>
<keyword evidence="4" id="KW-0597">Phosphoprotein</keyword>
<evidence type="ECO:0000256" key="8">
    <source>
        <dbReference type="ARBA" id="ARBA00022840"/>
    </source>
</evidence>
<keyword evidence="7 11" id="KW-0418">Kinase</keyword>
<dbReference type="InterPro" id="IPR003661">
    <property type="entry name" value="HisK_dim/P_dom"/>
</dbReference>
<dbReference type="SMART" id="SM00387">
    <property type="entry name" value="HATPase_c"/>
    <property type="match status" value="1"/>
</dbReference>
<protein>
    <recommendedName>
        <fullName evidence="3">histidine kinase</fullName>
        <ecNumber evidence="3">2.7.13.3</ecNumber>
    </recommendedName>
</protein>
<evidence type="ECO:0000256" key="3">
    <source>
        <dbReference type="ARBA" id="ARBA00012438"/>
    </source>
</evidence>
<dbReference type="GO" id="GO:0005886">
    <property type="term" value="C:plasma membrane"/>
    <property type="evidence" value="ECO:0007669"/>
    <property type="project" value="TreeGrafter"/>
</dbReference>
<dbReference type="SUPFAM" id="SSF47384">
    <property type="entry name" value="Homodimeric domain of signal transducing histidine kinase"/>
    <property type="match status" value="1"/>
</dbReference>
<dbReference type="OrthoDB" id="9815750at2"/>
<comment type="subcellular location">
    <subcellularLocation>
        <location evidence="2">Membrane</location>
    </subcellularLocation>
</comment>
<evidence type="ECO:0000256" key="5">
    <source>
        <dbReference type="ARBA" id="ARBA00022679"/>
    </source>
</evidence>
<dbReference type="InterPro" id="IPR050351">
    <property type="entry name" value="BphY/WalK/GraS-like"/>
</dbReference>
<comment type="caution">
    <text evidence="11">The sequence shown here is derived from an EMBL/GenBank/DDBJ whole genome shotgun (WGS) entry which is preliminary data.</text>
</comment>
<evidence type="ECO:0000256" key="7">
    <source>
        <dbReference type="ARBA" id="ARBA00022777"/>
    </source>
</evidence>
<proteinExistence type="predicted"/>
<keyword evidence="6" id="KW-0547">Nucleotide-binding</keyword>
<dbReference type="CDD" id="cd00082">
    <property type="entry name" value="HisKA"/>
    <property type="match status" value="1"/>
</dbReference>
<evidence type="ECO:0000313" key="11">
    <source>
        <dbReference type="EMBL" id="RNA68731.1"/>
    </source>
</evidence>
<dbReference type="GO" id="GO:0000155">
    <property type="term" value="F:phosphorelay sensor kinase activity"/>
    <property type="evidence" value="ECO:0007669"/>
    <property type="project" value="InterPro"/>
</dbReference>
<dbReference type="AlphaFoldDB" id="A0A3M7TU25"/>
<dbReference type="GO" id="GO:0004721">
    <property type="term" value="F:phosphoprotein phosphatase activity"/>
    <property type="evidence" value="ECO:0007669"/>
    <property type="project" value="TreeGrafter"/>
</dbReference>
<evidence type="ECO:0000256" key="9">
    <source>
        <dbReference type="ARBA" id="ARBA00023012"/>
    </source>
</evidence>
<keyword evidence="9" id="KW-0902">Two-component regulatory system</keyword>
<evidence type="ECO:0000256" key="4">
    <source>
        <dbReference type="ARBA" id="ARBA00022553"/>
    </source>
</evidence>
<dbReference type="Gene3D" id="3.30.565.10">
    <property type="entry name" value="Histidine kinase-like ATPase, C-terminal domain"/>
    <property type="match status" value="1"/>
</dbReference>
<dbReference type="Gene3D" id="1.10.490.70">
    <property type="entry name" value="Histidine kinase N-terminal domain"/>
    <property type="match status" value="1"/>
</dbReference>
<keyword evidence="8" id="KW-0067">ATP-binding</keyword>
<evidence type="ECO:0000256" key="6">
    <source>
        <dbReference type="ARBA" id="ARBA00022741"/>
    </source>
</evidence>
<gene>
    <name evidence="11" type="ORF">EBO34_01825</name>
</gene>
<dbReference type="SUPFAM" id="SSF55874">
    <property type="entry name" value="ATPase domain of HSP90 chaperone/DNA topoisomerase II/histidine kinase"/>
    <property type="match status" value="1"/>
</dbReference>
<organism evidence="11 12">
    <name type="scientific">Alteribacter keqinensis</name>
    <dbReference type="NCBI Taxonomy" id="2483800"/>
    <lineage>
        <taxon>Bacteria</taxon>
        <taxon>Bacillati</taxon>
        <taxon>Bacillota</taxon>
        <taxon>Bacilli</taxon>
        <taxon>Bacillales</taxon>
        <taxon>Bacillaceae</taxon>
        <taxon>Alteribacter</taxon>
    </lineage>
</organism>
<dbReference type="EC" id="2.7.13.3" evidence="3"/>
<dbReference type="GO" id="GO:0016036">
    <property type="term" value="P:cellular response to phosphate starvation"/>
    <property type="evidence" value="ECO:0007669"/>
    <property type="project" value="TreeGrafter"/>
</dbReference>
<keyword evidence="5" id="KW-0808">Transferase</keyword>
<feature type="domain" description="Histidine kinase" evidence="10">
    <location>
        <begin position="164"/>
        <end position="374"/>
    </location>
</feature>
<sequence>MDTKCTKTKTVVLLLAEEKRSILKSVLVKLPYYRHAQDERVKEKLSELFDTMMEFLDGISDDNLTACGRDVAKFREDKGVNFEEFLNSFDETRFVVAEYIEALPIEKSEKNEALLRLNEFFLLIQKQTCLHSAHLSNIQLKKKEELLHSLEEDRMEILGRISTSFAHEFRNPLTSIKGFVQLLERRMPEDLHEKAYIDYINHEIEGLEENVNQFLMLSNTKNHQDELSETIWFHHLLLSVTEAFRPVCSENDIRLTLEISDTLITKGSEEQLRLAVMKIIHNAVDALMYVNHERTIFIRGQLEDNLNKIYIENNGPKIPDYLLETIFDPFVSTKELGKGLGLSVCKQIIEKHGGTLQCVSGKEKTTFEICLPYG</sequence>
<dbReference type="PANTHER" id="PTHR45453">
    <property type="entry name" value="PHOSPHATE REGULON SENSOR PROTEIN PHOR"/>
    <property type="match status" value="1"/>
</dbReference>
<comment type="catalytic activity">
    <reaction evidence="1">
        <text>ATP + protein L-histidine = ADP + protein N-phospho-L-histidine.</text>
        <dbReference type="EC" id="2.7.13.3"/>
    </reaction>
</comment>
<dbReference type="InterPro" id="IPR005467">
    <property type="entry name" value="His_kinase_dom"/>
</dbReference>
<dbReference type="InterPro" id="IPR036890">
    <property type="entry name" value="HATPase_C_sf"/>
</dbReference>
<evidence type="ECO:0000313" key="12">
    <source>
        <dbReference type="Proteomes" id="UP000278746"/>
    </source>
</evidence>
<dbReference type="Gene3D" id="1.10.287.130">
    <property type="match status" value="1"/>
</dbReference>
<evidence type="ECO:0000259" key="10">
    <source>
        <dbReference type="PROSITE" id="PS50109"/>
    </source>
</evidence>